<dbReference type="Pfam" id="PF01569">
    <property type="entry name" value="PAP2"/>
    <property type="match status" value="1"/>
</dbReference>
<dbReference type="Proteomes" id="UP000046392">
    <property type="component" value="Unplaced"/>
</dbReference>
<evidence type="ECO:0000256" key="4">
    <source>
        <dbReference type="ARBA" id="ARBA00022989"/>
    </source>
</evidence>
<dbReference type="AlphaFoldDB" id="A0A0N5C1J5"/>
<organism evidence="8 9">
    <name type="scientific">Strongyloides papillosus</name>
    <name type="common">Intestinal threadworm</name>
    <dbReference type="NCBI Taxonomy" id="174720"/>
    <lineage>
        <taxon>Eukaryota</taxon>
        <taxon>Metazoa</taxon>
        <taxon>Ecdysozoa</taxon>
        <taxon>Nematoda</taxon>
        <taxon>Chromadorea</taxon>
        <taxon>Rhabditida</taxon>
        <taxon>Tylenchina</taxon>
        <taxon>Panagrolaimomorpha</taxon>
        <taxon>Strongyloidoidea</taxon>
        <taxon>Strongyloididae</taxon>
        <taxon>Strongyloides</taxon>
    </lineage>
</organism>
<dbReference type="GO" id="GO:0008195">
    <property type="term" value="F:phosphatidate phosphatase activity"/>
    <property type="evidence" value="ECO:0007669"/>
    <property type="project" value="TreeGrafter"/>
</dbReference>
<accession>A0A0N5C1J5</accession>
<feature type="transmembrane region" description="Helical" evidence="6">
    <location>
        <begin position="12"/>
        <end position="35"/>
    </location>
</feature>
<dbReference type="Gene3D" id="1.20.144.10">
    <property type="entry name" value="Phosphatidic acid phosphatase type 2/haloperoxidase"/>
    <property type="match status" value="1"/>
</dbReference>
<dbReference type="PANTHER" id="PTHR10165">
    <property type="entry name" value="LIPID PHOSPHATE PHOSPHATASE"/>
    <property type="match status" value="1"/>
</dbReference>
<evidence type="ECO:0000256" key="1">
    <source>
        <dbReference type="ARBA" id="ARBA00004141"/>
    </source>
</evidence>
<keyword evidence="4 6" id="KW-1133">Transmembrane helix</keyword>
<feature type="transmembrane region" description="Helical" evidence="6">
    <location>
        <begin position="200"/>
        <end position="222"/>
    </location>
</feature>
<keyword evidence="3 6" id="KW-0812">Transmembrane</keyword>
<comment type="subcellular location">
    <subcellularLocation>
        <location evidence="1">Membrane</location>
        <topology evidence="1">Multi-pass membrane protein</topology>
    </subcellularLocation>
</comment>
<sequence>MIRIKCLINMYGISWGKILNCLISLPIVIFLNYLASNIAYSEQGFFCNDDEIYYPFREDTVSSKLISRINKIITIVVVIMGETFLYYLKKNEGNRKILIRNVVFFLLIFYIGDMALEGTGNMGKRVVSRLRPNYIAVCQPENMEKICPEGVYSQKYVSNYTCLGSSDPDEHYAFPSGHSSHSSYMAFIITFYLQYRTPYLWGVVKHFIQLLVVALSIFVPLSRVHDFKHRLSDISGGFLLGILFGYGIIYLVLGGFKKKFEKLDNNYYSF</sequence>
<dbReference type="SUPFAM" id="SSF48317">
    <property type="entry name" value="Acid phosphatase/Vanadium-dependent haloperoxidase"/>
    <property type="match status" value="1"/>
</dbReference>
<protein>
    <submittedName>
        <fullName evidence="9">AcidPPc domain-containing protein</fullName>
    </submittedName>
</protein>
<keyword evidence="5 6" id="KW-0472">Membrane</keyword>
<evidence type="ECO:0000256" key="6">
    <source>
        <dbReference type="SAM" id="Phobius"/>
    </source>
</evidence>
<comment type="similarity">
    <text evidence="2">Belongs to the PA-phosphatase related phosphoesterase family.</text>
</comment>
<dbReference type="InterPro" id="IPR043216">
    <property type="entry name" value="PAP-like"/>
</dbReference>
<evidence type="ECO:0000256" key="2">
    <source>
        <dbReference type="ARBA" id="ARBA00008816"/>
    </source>
</evidence>
<dbReference type="SMART" id="SM00014">
    <property type="entry name" value="acidPPc"/>
    <property type="match status" value="1"/>
</dbReference>
<evidence type="ECO:0000313" key="9">
    <source>
        <dbReference type="WBParaSite" id="SPAL_0001186900.1"/>
    </source>
</evidence>
<proteinExistence type="inferred from homology"/>
<feature type="transmembrane region" description="Helical" evidence="6">
    <location>
        <begin position="234"/>
        <end position="253"/>
    </location>
</feature>
<reference evidence="9" key="1">
    <citation type="submission" date="2017-02" db="UniProtKB">
        <authorList>
            <consortium name="WormBaseParasite"/>
        </authorList>
    </citation>
    <scope>IDENTIFICATION</scope>
</reference>
<evidence type="ECO:0000259" key="7">
    <source>
        <dbReference type="SMART" id="SM00014"/>
    </source>
</evidence>
<dbReference type="GO" id="GO:0005886">
    <property type="term" value="C:plasma membrane"/>
    <property type="evidence" value="ECO:0007669"/>
    <property type="project" value="TreeGrafter"/>
</dbReference>
<dbReference type="InterPro" id="IPR000326">
    <property type="entry name" value="PAP2/HPO"/>
</dbReference>
<dbReference type="InterPro" id="IPR036938">
    <property type="entry name" value="PAP2/HPO_sf"/>
</dbReference>
<feature type="transmembrane region" description="Helical" evidence="6">
    <location>
        <begin position="69"/>
        <end position="88"/>
    </location>
</feature>
<feature type="transmembrane region" description="Helical" evidence="6">
    <location>
        <begin position="97"/>
        <end position="116"/>
    </location>
</feature>
<dbReference type="GO" id="GO:0007165">
    <property type="term" value="P:signal transduction"/>
    <property type="evidence" value="ECO:0007669"/>
    <property type="project" value="TreeGrafter"/>
</dbReference>
<dbReference type="GO" id="GO:0006644">
    <property type="term" value="P:phospholipid metabolic process"/>
    <property type="evidence" value="ECO:0007669"/>
    <property type="project" value="InterPro"/>
</dbReference>
<name>A0A0N5C1J5_STREA</name>
<feature type="domain" description="Phosphatidic acid phosphatase type 2/haloperoxidase" evidence="7">
    <location>
        <begin position="106"/>
        <end position="249"/>
    </location>
</feature>
<dbReference type="STRING" id="174720.A0A0N5C1J5"/>
<dbReference type="GO" id="GO:0046839">
    <property type="term" value="P:phospholipid dephosphorylation"/>
    <property type="evidence" value="ECO:0007669"/>
    <property type="project" value="TreeGrafter"/>
</dbReference>
<evidence type="ECO:0000256" key="5">
    <source>
        <dbReference type="ARBA" id="ARBA00023136"/>
    </source>
</evidence>
<keyword evidence="8" id="KW-1185">Reference proteome</keyword>
<evidence type="ECO:0000256" key="3">
    <source>
        <dbReference type="ARBA" id="ARBA00022692"/>
    </source>
</evidence>
<dbReference type="PANTHER" id="PTHR10165:SF201">
    <property type="entry name" value="PHOSPHATIDIC ACID PHOSPHATASE TYPE 2_HALOPEROXIDASE DOMAIN-CONTAINING PROTEIN"/>
    <property type="match status" value="1"/>
</dbReference>
<dbReference type="WBParaSite" id="SPAL_0001186900.1">
    <property type="protein sequence ID" value="SPAL_0001186900.1"/>
    <property type="gene ID" value="SPAL_0001186900"/>
</dbReference>
<evidence type="ECO:0000313" key="8">
    <source>
        <dbReference type="Proteomes" id="UP000046392"/>
    </source>
</evidence>